<evidence type="ECO:0000313" key="2">
    <source>
        <dbReference type="EMBL" id="QTE21314.1"/>
    </source>
</evidence>
<evidence type="ECO:0000256" key="1">
    <source>
        <dbReference type="SAM" id="SignalP"/>
    </source>
</evidence>
<accession>A0A975H5W8</accession>
<evidence type="ECO:0008006" key="4">
    <source>
        <dbReference type="Google" id="ProtNLM"/>
    </source>
</evidence>
<dbReference type="EMBL" id="CP071869">
    <property type="protein sequence ID" value="QTE21314.1"/>
    <property type="molecule type" value="Genomic_DNA"/>
</dbReference>
<feature type="chain" id="PRO_5037859634" description="Lipoprotein" evidence="1">
    <location>
        <begin position="29"/>
        <end position="645"/>
    </location>
</feature>
<organism evidence="2 3">
    <name type="scientific">Polaribacter cellanae</name>
    <dbReference type="NCBI Taxonomy" id="2818493"/>
    <lineage>
        <taxon>Bacteria</taxon>
        <taxon>Pseudomonadati</taxon>
        <taxon>Bacteroidota</taxon>
        <taxon>Flavobacteriia</taxon>
        <taxon>Flavobacteriales</taxon>
        <taxon>Flavobacteriaceae</taxon>
    </lineage>
</organism>
<feature type="signal peptide" evidence="1">
    <location>
        <begin position="1"/>
        <end position="28"/>
    </location>
</feature>
<evidence type="ECO:0000313" key="3">
    <source>
        <dbReference type="Proteomes" id="UP000663920"/>
    </source>
</evidence>
<dbReference type="KEGG" id="pcea:J3359_10785"/>
<dbReference type="AlphaFoldDB" id="A0A975H5W8"/>
<name>A0A975H5W8_9FLAO</name>
<protein>
    <recommendedName>
        <fullName evidence="4">Lipoprotein</fullName>
    </recommendedName>
</protein>
<gene>
    <name evidence="2" type="ORF">J3359_10785</name>
</gene>
<reference evidence="2 3" key="1">
    <citation type="submission" date="2021-03" db="EMBL/GenBank/DDBJ databases">
        <title>Complete genome of Polaribacter_sp.SM13.</title>
        <authorList>
            <person name="Jeong S.W."/>
            <person name="Bae J.W."/>
        </authorList>
    </citation>
    <scope>NUCLEOTIDE SEQUENCE [LARGE SCALE GENOMIC DNA]</scope>
    <source>
        <strain evidence="2 3">SM13</strain>
    </source>
</reference>
<keyword evidence="3" id="KW-1185">Reference proteome</keyword>
<keyword evidence="1" id="KW-0732">Signal</keyword>
<proteinExistence type="predicted"/>
<dbReference type="RefSeq" id="WP_208076873.1">
    <property type="nucleotide sequence ID" value="NZ_CP071869.1"/>
</dbReference>
<dbReference type="Proteomes" id="UP000663920">
    <property type="component" value="Chromosome"/>
</dbReference>
<sequence length="645" mass="72267">MKTIIYFLKKRNKLWFLFLLLFLLTCQEEDYLNQTSPPAKEKNSYTLNRVAKNKLPETVQQNIASIFKSNNNSFQAKPTGGKPIDTYTISAGLDLELSVRFGKNYSLDLDYTKTVVLTNETTNSKTYSIPININSDANNFAFGSYVITPSTTKNKEDFTGSIHIFIPEPKWFSKNVKNLEMNTFTGIQISENFPVDKQLISNNVLTNYYIAGNVTTKEKYKLQYNPDMFFADGGTIALVKEAIMDTDTGRDPCEDDDVPCKKERVIMLDEIIIVAKRRSTGASNSFGLSNKLALELGLPRRIRIPPIYSTSNTLNGGLGVTPIGGGGAPATPISLPSLGVTLNPLSLNFATPVLKLMGIKNTKVSKVFTQPQKDWLAANPVIAARVAQFLNNANYSFSALSFTTKAINALKGGSGANTTVNWENSIINKLTGKALCVYKKLEDNNLLKKTLQRFKGKTPNNLIWNQESNLTIRDKNGNNVLVNGYTKYGESYNITILLNTEQSINRPSLAVARTILHEAIHADIYRKIKENGGLIFSNNLWTINGSRANFPSLFDAYNEDTKNPYHNYMAKYYREALELGLKEYAKSIGETHTNKFYEDMAWAGLLDTKAWSKQYADPTYANKEKNRIKKVIENYRNSGNNECSK</sequence>